<keyword evidence="5 11" id="KW-0547">Nucleotide-binding</keyword>
<dbReference type="InterPro" id="IPR014729">
    <property type="entry name" value="Rossmann-like_a/b/a_fold"/>
</dbReference>
<feature type="active site" evidence="11">
    <location>
        <position position="273"/>
    </location>
</feature>
<proteinExistence type="inferred from homology"/>
<name>A0ABW5DXF2_9PROT</name>
<evidence type="ECO:0000256" key="3">
    <source>
        <dbReference type="ARBA" id="ARBA00022679"/>
    </source>
</evidence>
<comment type="similarity">
    <text evidence="11">In the N-terminal section; belongs to the carbohydrate kinase PfkB family.</text>
</comment>
<feature type="domain" description="Cytidyltransferase-like" evidence="13">
    <location>
        <begin position="355"/>
        <end position="450"/>
    </location>
</feature>
<evidence type="ECO:0000256" key="4">
    <source>
        <dbReference type="ARBA" id="ARBA00022695"/>
    </source>
</evidence>
<keyword evidence="7 11" id="KW-0067">ATP-binding</keyword>
<comment type="pathway">
    <text evidence="11">Nucleotide-sugar biosynthesis; ADP-L-glycero-beta-D-manno-heptose biosynthesis; ADP-L-glycero-beta-D-manno-heptose from D-glycero-beta-D-manno-heptose 7-phosphate: step 3/4.</text>
</comment>
<dbReference type="Pfam" id="PF00294">
    <property type="entry name" value="PfkB"/>
    <property type="match status" value="1"/>
</dbReference>
<dbReference type="EC" id="2.7.7.70" evidence="11"/>
<evidence type="ECO:0000313" key="15">
    <source>
        <dbReference type="Proteomes" id="UP001597295"/>
    </source>
</evidence>
<dbReference type="InterPro" id="IPR029056">
    <property type="entry name" value="Ribokinase-like"/>
</dbReference>
<comment type="subunit">
    <text evidence="11">Homodimer.</text>
</comment>
<dbReference type="Pfam" id="PF01467">
    <property type="entry name" value="CTP_transf_like"/>
    <property type="match status" value="1"/>
</dbReference>
<dbReference type="InterPro" id="IPR023030">
    <property type="entry name" value="Bifunc_HldE"/>
</dbReference>
<feature type="binding site" evidence="11">
    <location>
        <begin position="203"/>
        <end position="206"/>
    </location>
    <ligand>
        <name>ATP</name>
        <dbReference type="ChEBI" id="CHEBI:30616"/>
    </ligand>
</feature>
<dbReference type="InterPro" id="IPR011913">
    <property type="entry name" value="RfaE_dom_I"/>
</dbReference>
<keyword evidence="4 11" id="KW-0548">Nucleotidyltransferase</keyword>
<dbReference type="SUPFAM" id="SSF52374">
    <property type="entry name" value="Nucleotidylyl transferase"/>
    <property type="match status" value="1"/>
</dbReference>
<comment type="catalytic activity">
    <reaction evidence="11">
        <text>D-glycero-beta-D-manno-heptose 7-phosphate + ATP = D-glycero-beta-D-manno-heptose 1,7-bisphosphate + ADP + H(+)</text>
        <dbReference type="Rhea" id="RHEA:27473"/>
        <dbReference type="ChEBI" id="CHEBI:15378"/>
        <dbReference type="ChEBI" id="CHEBI:30616"/>
        <dbReference type="ChEBI" id="CHEBI:60204"/>
        <dbReference type="ChEBI" id="CHEBI:60208"/>
        <dbReference type="ChEBI" id="CHEBI:456216"/>
        <dbReference type="EC" id="2.7.1.167"/>
    </reaction>
</comment>
<evidence type="ECO:0000259" key="12">
    <source>
        <dbReference type="Pfam" id="PF00294"/>
    </source>
</evidence>
<evidence type="ECO:0000256" key="11">
    <source>
        <dbReference type="HAMAP-Rule" id="MF_01603"/>
    </source>
</evidence>
<dbReference type="SUPFAM" id="SSF53613">
    <property type="entry name" value="Ribokinase-like"/>
    <property type="match status" value="1"/>
</dbReference>
<evidence type="ECO:0000313" key="14">
    <source>
        <dbReference type="EMBL" id="MFD2265121.1"/>
    </source>
</evidence>
<keyword evidence="9 11" id="KW-0119">Carbohydrate metabolism</keyword>
<feature type="domain" description="Carbohydrate kinase PfkB" evidence="12">
    <location>
        <begin position="15"/>
        <end position="313"/>
    </location>
</feature>
<protein>
    <recommendedName>
        <fullName evidence="11">Bifunctional protein HldE</fullName>
    </recommendedName>
    <domain>
        <recommendedName>
            <fullName evidence="11">D-beta-D-heptose 7-phosphate kinase</fullName>
            <ecNumber evidence="11">2.7.1.167</ecNumber>
        </recommendedName>
        <alternativeName>
            <fullName evidence="11">D-beta-D-heptose 7-phosphotransferase</fullName>
        </alternativeName>
        <alternativeName>
            <fullName evidence="11">D-glycero-beta-D-manno-heptose-7-phosphate kinase</fullName>
        </alternativeName>
    </domain>
    <domain>
        <recommendedName>
            <fullName evidence="11">D-beta-D-heptose 1-phosphate adenylyltransferase</fullName>
            <ecNumber evidence="11">2.7.7.70</ecNumber>
        </recommendedName>
        <alternativeName>
            <fullName evidence="11">D-glycero-beta-D-manno-heptose 1-phosphate adenylyltransferase</fullName>
        </alternativeName>
    </domain>
</protein>
<comment type="pathway">
    <text evidence="11">Nucleotide-sugar biosynthesis; ADP-L-glycero-beta-D-manno-heptose biosynthesis; ADP-L-glycero-beta-D-manno-heptose from D-glycero-beta-D-manno-heptose 7-phosphate: step 1/4.</text>
</comment>
<keyword evidence="15" id="KW-1185">Reference proteome</keyword>
<feature type="region of interest" description="Ribokinase" evidence="11">
    <location>
        <begin position="1"/>
        <end position="327"/>
    </location>
</feature>
<dbReference type="NCBIfam" id="TIGR02198">
    <property type="entry name" value="rfaE_dom_I"/>
    <property type="match status" value="1"/>
</dbReference>
<evidence type="ECO:0000256" key="8">
    <source>
        <dbReference type="ARBA" id="ARBA00023268"/>
    </source>
</evidence>
<evidence type="ECO:0000256" key="6">
    <source>
        <dbReference type="ARBA" id="ARBA00022777"/>
    </source>
</evidence>
<evidence type="ECO:0000256" key="1">
    <source>
        <dbReference type="ARBA" id="ARBA00002319"/>
    </source>
</evidence>
<evidence type="ECO:0000256" key="7">
    <source>
        <dbReference type="ARBA" id="ARBA00022840"/>
    </source>
</evidence>
<comment type="function">
    <text evidence="2 11">Catalyzes the ADP transfer from ATP to D-glycero-beta-D-manno-heptose 1-phosphate, yielding ADP-D-glycero-beta-D-manno-heptose.</text>
</comment>
<keyword evidence="3 11" id="KW-0808">Transferase</keyword>
<evidence type="ECO:0000259" key="13">
    <source>
        <dbReference type="Pfam" id="PF01467"/>
    </source>
</evidence>
<evidence type="ECO:0000256" key="9">
    <source>
        <dbReference type="ARBA" id="ARBA00023277"/>
    </source>
</evidence>
<feature type="region of interest" description="Cytidylyltransferase" evidence="11">
    <location>
        <begin position="355"/>
        <end position="488"/>
    </location>
</feature>
<dbReference type="InterPro" id="IPR004821">
    <property type="entry name" value="Cyt_trans-like"/>
</dbReference>
<comment type="catalytic activity">
    <reaction evidence="10 11">
        <text>D-glycero-beta-D-manno-heptose 1-phosphate + ATP + H(+) = ADP-D-glycero-beta-D-manno-heptose + diphosphate</text>
        <dbReference type="Rhea" id="RHEA:27465"/>
        <dbReference type="ChEBI" id="CHEBI:15378"/>
        <dbReference type="ChEBI" id="CHEBI:30616"/>
        <dbReference type="ChEBI" id="CHEBI:33019"/>
        <dbReference type="ChEBI" id="CHEBI:59967"/>
        <dbReference type="ChEBI" id="CHEBI:61593"/>
        <dbReference type="EC" id="2.7.7.70"/>
    </reaction>
</comment>
<keyword evidence="8 11" id="KW-0511">Multifunctional enzyme</keyword>
<dbReference type="Proteomes" id="UP001597295">
    <property type="component" value="Unassembled WGS sequence"/>
</dbReference>
<dbReference type="PANTHER" id="PTHR46969">
    <property type="entry name" value="BIFUNCTIONAL PROTEIN HLDE"/>
    <property type="match status" value="1"/>
</dbReference>
<comment type="function">
    <text evidence="1 11">Catalyzes the phosphorylation of D-glycero-D-manno-heptose 7-phosphate at the C-1 position to selectively form D-glycero-beta-D-manno-heptose-1,7-bisphosphate.</text>
</comment>
<dbReference type="HAMAP" id="MF_01603">
    <property type="entry name" value="HldE"/>
    <property type="match status" value="1"/>
</dbReference>
<dbReference type="PANTHER" id="PTHR46969:SF1">
    <property type="entry name" value="BIFUNCTIONAL PROTEIN HLDE"/>
    <property type="match status" value="1"/>
</dbReference>
<gene>
    <name evidence="14" type="primary">rfaE1</name>
    <name evidence="11" type="synonym">hldE</name>
    <name evidence="14" type="ORF">ACFSM5_19620</name>
</gene>
<dbReference type="NCBIfam" id="TIGR00125">
    <property type="entry name" value="cyt_tran_rel"/>
    <property type="match status" value="1"/>
</dbReference>
<dbReference type="InterPro" id="IPR011914">
    <property type="entry name" value="RfaE_dom_II"/>
</dbReference>
<sequence length="488" mass="51087">MRDLVPLVERLSSARIVLVGDIMHDRFIYGSVQRISPEAPIPVLQVNRETDTLGGAGNVLRNLAALEAESCFLTVLGDDGPGHTVTSIIADMKHCEPHLLVERDRITTVKTRYVAGIQQLLRVDAENVASITDGTAEDLVSRAVDALKDAKVLVLSDYGKGVLTDKVLRALIDAARGAGAMVVVDPKGRDYSRYDGATIVTPNRAELAEATGLPVHDADSCVSAAKALLARCGLAAVLVTRSQDGMTLVRRDQEPVHLPTKARDVFDVSGAGDTVVATLAAALASGTPMEEACALANAAAGVVVGKIGTAACSAAELSAALQGEMFAQGESKVLGRQVMLDQVAAWRARGLKVGFTNGCFDLIHPGHVSLLTQAKAACDKLVVGLNTDASVRKLKGETRPLQSEAARALVLASMAAVDAVTLFGEDTPLTLIEAILPDVLVKGADYTVETVVGHEIVQANGGRVMLADLTAGQSTTNIVAKMGRDARP</sequence>
<evidence type="ECO:0000256" key="2">
    <source>
        <dbReference type="ARBA" id="ARBA00003753"/>
    </source>
</evidence>
<dbReference type="EC" id="2.7.1.167" evidence="11"/>
<organism evidence="14 15">
    <name type="scientific">Lacibacterium aquatile</name>
    <dbReference type="NCBI Taxonomy" id="1168082"/>
    <lineage>
        <taxon>Bacteria</taxon>
        <taxon>Pseudomonadati</taxon>
        <taxon>Pseudomonadota</taxon>
        <taxon>Alphaproteobacteria</taxon>
        <taxon>Rhodospirillales</taxon>
        <taxon>Rhodospirillaceae</taxon>
    </lineage>
</organism>
<comment type="similarity">
    <text evidence="11">In the C-terminal section; belongs to the cytidylyltransferase family.</text>
</comment>
<dbReference type="Gene3D" id="3.40.1190.20">
    <property type="match status" value="1"/>
</dbReference>
<accession>A0ABW5DXF2</accession>
<dbReference type="Gene3D" id="3.40.50.620">
    <property type="entry name" value="HUPs"/>
    <property type="match status" value="1"/>
</dbReference>
<comment type="caution">
    <text evidence="14">The sequence shown here is derived from an EMBL/GenBank/DDBJ whole genome shotgun (WGS) entry which is preliminary data.</text>
</comment>
<dbReference type="RefSeq" id="WP_379878293.1">
    <property type="nucleotide sequence ID" value="NZ_JBHUIP010000016.1"/>
</dbReference>
<dbReference type="EMBL" id="JBHUIP010000016">
    <property type="protein sequence ID" value="MFD2265121.1"/>
    <property type="molecule type" value="Genomic_DNA"/>
</dbReference>
<evidence type="ECO:0000256" key="10">
    <source>
        <dbReference type="ARBA" id="ARBA00047428"/>
    </source>
</evidence>
<reference evidence="15" key="1">
    <citation type="journal article" date="2019" name="Int. J. Syst. Evol. Microbiol.">
        <title>The Global Catalogue of Microorganisms (GCM) 10K type strain sequencing project: providing services to taxonomists for standard genome sequencing and annotation.</title>
        <authorList>
            <consortium name="The Broad Institute Genomics Platform"/>
            <consortium name="The Broad Institute Genome Sequencing Center for Infectious Disease"/>
            <person name="Wu L."/>
            <person name="Ma J."/>
        </authorList>
    </citation>
    <scope>NUCLEOTIDE SEQUENCE [LARGE SCALE GENOMIC DNA]</scope>
    <source>
        <strain evidence="15">CGMCC 1.19062</strain>
    </source>
</reference>
<evidence type="ECO:0000256" key="5">
    <source>
        <dbReference type="ARBA" id="ARBA00022741"/>
    </source>
</evidence>
<dbReference type="NCBIfam" id="TIGR02199">
    <property type="entry name" value="rfaE_dom_II"/>
    <property type="match status" value="1"/>
</dbReference>
<dbReference type="GO" id="GO:0016301">
    <property type="term" value="F:kinase activity"/>
    <property type="evidence" value="ECO:0007669"/>
    <property type="project" value="UniProtKB-KW"/>
</dbReference>
<keyword evidence="6 11" id="KW-0418">Kinase</keyword>
<dbReference type="CDD" id="cd01172">
    <property type="entry name" value="RfaE_like"/>
    <property type="match status" value="1"/>
</dbReference>
<dbReference type="InterPro" id="IPR011611">
    <property type="entry name" value="PfkB_dom"/>
</dbReference>